<comment type="subcellular location">
    <subcellularLocation>
        <location evidence="1">Cell membrane</location>
        <topology evidence="1">Multi-pass membrane protein</topology>
    </subcellularLocation>
</comment>
<name>A0A9W9YLX1_9CNID</name>
<accession>A0A9W9YLX1</accession>
<dbReference type="PANTHER" id="PTHR24246:SF27">
    <property type="entry name" value="ADENOSINE RECEPTOR, ISOFORM A"/>
    <property type="match status" value="1"/>
</dbReference>
<evidence type="ECO:0000256" key="6">
    <source>
        <dbReference type="ARBA" id="ARBA00023224"/>
    </source>
</evidence>
<evidence type="ECO:0000313" key="9">
    <source>
        <dbReference type="Proteomes" id="UP001163046"/>
    </source>
</evidence>
<dbReference type="GO" id="GO:0004930">
    <property type="term" value="F:G protein-coupled receptor activity"/>
    <property type="evidence" value="ECO:0007669"/>
    <property type="project" value="UniProtKB-KW"/>
</dbReference>
<dbReference type="PANTHER" id="PTHR24246">
    <property type="entry name" value="OLFACTORY RECEPTOR AND ADENOSINE RECEPTOR"/>
    <property type="match status" value="1"/>
</dbReference>
<organism evidence="8 9">
    <name type="scientific">Desmophyllum pertusum</name>
    <dbReference type="NCBI Taxonomy" id="174260"/>
    <lineage>
        <taxon>Eukaryota</taxon>
        <taxon>Metazoa</taxon>
        <taxon>Cnidaria</taxon>
        <taxon>Anthozoa</taxon>
        <taxon>Hexacorallia</taxon>
        <taxon>Scleractinia</taxon>
        <taxon>Caryophylliina</taxon>
        <taxon>Caryophylliidae</taxon>
        <taxon>Desmophyllum</taxon>
    </lineage>
</organism>
<dbReference type="SUPFAM" id="SSF81321">
    <property type="entry name" value="Family A G protein-coupled receptor-like"/>
    <property type="match status" value="1"/>
</dbReference>
<keyword evidence="2" id="KW-1003">Cell membrane</keyword>
<sequence length="303" mass="35014">MNNITSDENREKVKKFEFIVLLFNGSFSLLLSAAICLVNIVLLAATTKNPLRSVKVIDNIHNAFFYINVMAGAMFLPYFGIAEILHGLEITTTTIQYPSYLSLTLLFFAQSNVQRALFISIERCTAFISPHLHRRMMTKRKVLITLLSTESFLLLFVCLSFAGINQMVFYAIYIHVFFSAPMLFLLITTFVTYWKLKNRNRVVSNEIPQTGEQLELHKNQTNRTARKYLKVVSLFLGPLFLSILPWHILKVIEVIYNITARDAGFFWQRFSIPLLFLPNAVGPVVLTLRFEGYYNSVKRFIRR</sequence>
<evidence type="ECO:0000256" key="2">
    <source>
        <dbReference type="ARBA" id="ARBA00022475"/>
    </source>
</evidence>
<feature type="transmembrane region" description="Helical" evidence="7">
    <location>
        <begin position="228"/>
        <end position="249"/>
    </location>
</feature>
<dbReference type="GO" id="GO:0005886">
    <property type="term" value="C:plasma membrane"/>
    <property type="evidence" value="ECO:0007669"/>
    <property type="project" value="UniProtKB-SubCell"/>
</dbReference>
<evidence type="ECO:0000256" key="3">
    <source>
        <dbReference type="ARBA" id="ARBA00023040"/>
    </source>
</evidence>
<dbReference type="CDD" id="cd00637">
    <property type="entry name" value="7tm_classA_rhodopsin-like"/>
    <property type="match status" value="1"/>
</dbReference>
<feature type="transmembrane region" description="Helical" evidence="7">
    <location>
        <begin position="63"/>
        <end position="80"/>
    </location>
</feature>
<keyword evidence="7" id="KW-0472">Membrane</keyword>
<dbReference type="OrthoDB" id="5969368at2759"/>
<keyword evidence="6" id="KW-0807">Transducer</keyword>
<gene>
    <name evidence="8" type="ORF">OS493_024370</name>
</gene>
<dbReference type="EMBL" id="MU827320">
    <property type="protein sequence ID" value="KAJ7357562.1"/>
    <property type="molecule type" value="Genomic_DNA"/>
</dbReference>
<evidence type="ECO:0000256" key="4">
    <source>
        <dbReference type="ARBA" id="ARBA00023170"/>
    </source>
</evidence>
<protein>
    <recommendedName>
        <fullName evidence="10">G-protein coupled receptors family 1 profile domain-containing protein</fullName>
    </recommendedName>
</protein>
<evidence type="ECO:0008006" key="10">
    <source>
        <dbReference type="Google" id="ProtNLM"/>
    </source>
</evidence>
<keyword evidence="7" id="KW-1133">Transmembrane helix</keyword>
<keyword evidence="7" id="KW-0812">Transmembrane</keyword>
<evidence type="ECO:0000256" key="5">
    <source>
        <dbReference type="ARBA" id="ARBA00023180"/>
    </source>
</evidence>
<feature type="transmembrane region" description="Helical" evidence="7">
    <location>
        <begin position="170"/>
        <end position="194"/>
    </location>
</feature>
<reference evidence="8" key="1">
    <citation type="submission" date="2023-01" db="EMBL/GenBank/DDBJ databases">
        <title>Genome assembly of the deep-sea coral Lophelia pertusa.</title>
        <authorList>
            <person name="Herrera S."/>
            <person name="Cordes E."/>
        </authorList>
    </citation>
    <scope>NUCLEOTIDE SEQUENCE</scope>
    <source>
        <strain evidence="8">USNM1676648</strain>
        <tissue evidence="8">Polyp</tissue>
    </source>
</reference>
<keyword evidence="5" id="KW-0325">Glycoprotein</keyword>
<dbReference type="Proteomes" id="UP001163046">
    <property type="component" value="Unassembled WGS sequence"/>
</dbReference>
<comment type="caution">
    <text evidence="8">The sequence shown here is derived from an EMBL/GenBank/DDBJ whole genome shotgun (WGS) entry which is preliminary data.</text>
</comment>
<dbReference type="AlphaFoldDB" id="A0A9W9YLX1"/>
<keyword evidence="3" id="KW-0297">G-protein coupled receptor</keyword>
<feature type="transmembrane region" description="Helical" evidence="7">
    <location>
        <begin position="18"/>
        <end position="42"/>
    </location>
</feature>
<keyword evidence="4" id="KW-0675">Receptor</keyword>
<evidence type="ECO:0000256" key="7">
    <source>
        <dbReference type="SAM" id="Phobius"/>
    </source>
</evidence>
<evidence type="ECO:0000256" key="1">
    <source>
        <dbReference type="ARBA" id="ARBA00004651"/>
    </source>
</evidence>
<dbReference type="Gene3D" id="1.20.1070.10">
    <property type="entry name" value="Rhodopsin 7-helix transmembrane proteins"/>
    <property type="match status" value="1"/>
</dbReference>
<feature type="transmembrane region" description="Helical" evidence="7">
    <location>
        <begin position="142"/>
        <end position="164"/>
    </location>
</feature>
<evidence type="ECO:0000313" key="8">
    <source>
        <dbReference type="EMBL" id="KAJ7357562.1"/>
    </source>
</evidence>
<feature type="transmembrane region" description="Helical" evidence="7">
    <location>
        <begin position="269"/>
        <end position="290"/>
    </location>
</feature>
<keyword evidence="9" id="KW-1185">Reference proteome</keyword>
<proteinExistence type="predicted"/>